<dbReference type="Proteomes" id="UP000068250">
    <property type="component" value="Plasmid 1P"/>
</dbReference>
<dbReference type="SUPFAM" id="SSF54909">
    <property type="entry name" value="Dimeric alpha+beta barrel"/>
    <property type="match status" value="1"/>
</dbReference>
<dbReference type="Pfam" id="PF03795">
    <property type="entry name" value="YCII"/>
    <property type="match status" value="1"/>
</dbReference>
<reference evidence="4" key="1">
    <citation type="submission" date="2014-09" db="EMBL/GenBank/DDBJ databases">
        <authorList>
            <person name="Illeghems K.G."/>
        </authorList>
    </citation>
    <scope>NUCLEOTIDE SEQUENCE [LARGE SCALE GENOMIC DNA]</scope>
    <source>
        <strain evidence="4">LMG 23848T</strain>
        <plasmid evidence="4">1P</plasmid>
    </source>
</reference>
<protein>
    <recommendedName>
        <fullName evidence="2">YCII-related domain-containing protein</fullName>
    </recommendedName>
</protein>
<dbReference type="AlphaFoldDB" id="A0A0U5FCN9"/>
<dbReference type="InterPro" id="IPR011008">
    <property type="entry name" value="Dimeric_a/b-barrel"/>
</dbReference>
<proteinExistence type="inferred from homology"/>
<feature type="domain" description="YCII-related" evidence="2">
    <location>
        <begin position="20"/>
        <end position="96"/>
    </location>
</feature>
<evidence type="ECO:0000259" key="2">
    <source>
        <dbReference type="Pfam" id="PF03795"/>
    </source>
</evidence>
<dbReference type="PATRIC" id="fig|431306.5.peg.2756"/>
<organism evidence="3 4">
    <name type="scientific">Acetobacter ghanensis</name>
    <dbReference type="NCBI Taxonomy" id="431306"/>
    <lineage>
        <taxon>Bacteria</taxon>
        <taxon>Pseudomonadati</taxon>
        <taxon>Pseudomonadota</taxon>
        <taxon>Alphaproteobacteria</taxon>
        <taxon>Acetobacterales</taxon>
        <taxon>Acetobacteraceae</taxon>
        <taxon>Acetobacter</taxon>
    </lineage>
</organism>
<dbReference type="EMBL" id="LN609303">
    <property type="protein sequence ID" value="CEF57345.1"/>
    <property type="molecule type" value="Genomic_DNA"/>
</dbReference>
<name>A0A0U5FCN9_9PROT</name>
<evidence type="ECO:0000256" key="1">
    <source>
        <dbReference type="ARBA" id="ARBA00007689"/>
    </source>
</evidence>
<sequence>MASPVLVETFEMPVYLVRMDHPDGEGWGQHVAAHVLYLRRLIQEGSLLASGPLKGTPLRSGFLIMKGANRQEIDAMIAGDPFTSEGLICDLRIEEWDPLFGCLSNHATGKLPQELKSLFPS</sequence>
<gene>
    <name evidence="3" type="ORF">AGA_1P34</name>
</gene>
<dbReference type="Gene3D" id="3.30.70.1060">
    <property type="entry name" value="Dimeric alpha+beta barrel"/>
    <property type="match status" value="1"/>
</dbReference>
<evidence type="ECO:0000313" key="3">
    <source>
        <dbReference type="EMBL" id="CEF57345.1"/>
    </source>
</evidence>
<comment type="similarity">
    <text evidence="1">Belongs to the YciI family.</text>
</comment>
<evidence type="ECO:0000313" key="4">
    <source>
        <dbReference type="Proteomes" id="UP000068250"/>
    </source>
</evidence>
<geneLocation type="plasmid" evidence="4">
    <name>1P</name>
</geneLocation>
<dbReference type="InterPro" id="IPR005545">
    <property type="entry name" value="YCII"/>
</dbReference>
<accession>A0A0U5FCN9</accession>